<dbReference type="FunFam" id="1.10.287.70:FF:000299">
    <property type="entry name" value="Uncharacterized protein"/>
    <property type="match status" value="1"/>
</dbReference>
<dbReference type="SUPFAM" id="SSF53822">
    <property type="entry name" value="Periplasmic binding protein-like I"/>
    <property type="match status" value="1"/>
</dbReference>
<feature type="transmembrane region" description="Helical" evidence="14">
    <location>
        <begin position="520"/>
        <end position="539"/>
    </location>
</feature>
<name>A0A8J9YXD3_BRALA</name>
<feature type="signal peptide" evidence="15">
    <location>
        <begin position="1"/>
        <end position="24"/>
    </location>
</feature>
<evidence type="ECO:0000256" key="10">
    <source>
        <dbReference type="ARBA" id="ARBA00034100"/>
    </source>
</evidence>
<evidence type="ECO:0000256" key="1">
    <source>
        <dbReference type="ARBA" id="ARBA00004651"/>
    </source>
</evidence>
<dbReference type="InterPro" id="IPR052192">
    <property type="entry name" value="Insect_Ionotropic_Sensory_Rcpt"/>
</dbReference>
<dbReference type="Gene3D" id="1.10.287.70">
    <property type="match status" value="1"/>
</dbReference>
<evidence type="ECO:0000256" key="12">
    <source>
        <dbReference type="PIRSR" id="PIRSR601508-2"/>
    </source>
</evidence>
<dbReference type="Pfam" id="PF00060">
    <property type="entry name" value="Lig_chan"/>
    <property type="match status" value="1"/>
</dbReference>
<dbReference type="Gene3D" id="3.40.50.2300">
    <property type="match status" value="2"/>
</dbReference>
<evidence type="ECO:0000259" key="16">
    <source>
        <dbReference type="SMART" id="SM00079"/>
    </source>
</evidence>
<feature type="disulfide bond" evidence="13">
    <location>
        <begin position="706"/>
        <end position="763"/>
    </location>
</feature>
<feature type="site" description="Interaction with the cone snail toxin Con-ikot-ikot" evidence="12">
    <location>
        <position position="452"/>
    </location>
</feature>
<dbReference type="AlphaFoldDB" id="A0A8J9YXD3"/>
<dbReference type="EMBL" id="OV696698">
    <property type="protein sequence ID" value="CAH1243518.1"/>
    <property type="molecule type" value="Genomic_DNA"/>
</dbReference>
<dbReference type="SMART" id="SM00079">
    <property type="entry name" value="PBPe"/>
    <property type="match status" value="1"/>
</dbReference>
<dbReference type="Gene3D" id="3.40.190.10">
    <property type="entry name" value="Periplasmic binding protein-like II"/>
    <property type="match status" value="2"/>
</dbReference>
<keyword evidence="3 14" id="KW-0812">Transmembrane</keyword>
<dbReference type="PRINTS" id="PR00177">
    <property type="entry name" value="NMDARECEPTOR"/>
</dbReference>
<keyword evidence="4 14" id="KW-1133">Transmembrane helix</keyword>
<evidence type="ECO:0000256" key="7">
    <source>
        <dbReference type="ARBA" id="ARBA00023170"/>
    </source>
</evidence>
<sequence length="821" mass="91719">MTCPSGFPPWSVIIFLAILCGCHGDRTKLGVVHDGGEKDVLVAMTSSVKGLNSSKDLINFQIDARSRDCPLYQVPIQEPLHALILMAPLPSSCTCGVADGPQLPPVIVRMYQPDPDTPALRSRVLDMFPSPEQLATMLFDVMEALGWRETYMLYNKRSEFYSCFLAMLNEAASRMFHLWSQEIPADKEDGDGLGAILYDVSTAGRNVLLMTSVDVVEVILDKAADMLLLTSESRWIVTSFDVRETQLRSARSSGAHLTLLRPFPETDPSWGRVPPDGQMSYRMRLVLDAVKLVTSLSLDLGTNSRRSHTVESAPKSMNCRSGMRNYLSKLNVFQDIFSGFSGHVSFDSCGKRKNVTVFAHEYVGGKSKQVGTWTLEGTTGFQQKWQRPTDIQHLSGRHLRVYGRQNKPFFMKKTAGKRGEVGSTPYHGYLLDLLEMLATRLNFTWDITVGSRGDGSMKKIFDSGKYDMALSPYSLRPAYHGKIEFSIPLITRGYFLTMKKPNRLDKQGIFQFMDPFSGEVWLSFVAAAVGVSLALAANGRLNPYEWSKAARRGEVSGEEAGNLSLVNSLWSIYGAAVSQGQEFLPRSATGRVIAGTWWFFILVIIASYTANLAAFLSKTSADRSIRSLADLAGQTDVPYGTYKGYTLVKFLKKSQEEPFKTIGRYLDKNSDEVLLESGQSFERAAKGDYIFISPTTYEYEILNERCDMVILTEEYFFKYQAALPFPLGSPYRMEINLALMNMTETGQMDLLNNRWFNKKKYKCYTGSTESDGVLGLENLNGIFYYLMLGTGVAMLASCLEWLHFRCKKSGSRNDGPSEPAS</sequence>
<evidence type="ECO:0000256" key="15">
    <source>
        <dbReference type="SAM" id="SignalP"/>
    </source>
</evidence>
<evidence type="ECO:0000256" key="4">
    <source>
        <dbReference type="ARBA" id="ARBA00022989"/>
    </source>
</evidence>
<evidence type="ECO:0000256" key="6">
    <source>
        <dbReference type="ARBA" id="ARBA00023136"/>
    </source>
</evidence>
<evidence type="ECO:0000256" key="14">
    <source>
        <dbReference type="SAM" id="Phobius"/>
    </source>
</evidence>
<keyword evidence="15" id="KW-0732">Signal</keyword>
<evidence type="ECO:0000256" key="11">
    <source>
        <dbReference type="PIRSR" id="PIRSR601508-1"/>
    </source>
</evidence>
<keyword evidence="2" id="KW-1003">Cell membrane</keyword>
<gene>
    <name evidence="17" type="primary">GRIK3</name>
    <name evidence="17" type="ORF">BLAG_LOCUS6468</name>
</gene>
<dbReference type="InterPro" id="IPR028082">
    <property type="entry name" value="Peripla_BP_I"/>
</dbReference>
<evidence type="ECO:0000256" key="5">
    <source>
        <dbReference type="ARBA" id="ARBA00023018"/>
    </source>
</evidence>
<feature type="site" description="Crucial to convey clamshell closure to channel opening" evidence="12">
    <location>
        <position position="625"/>
    </location>
</feature>
<feature type="binding site" evidence="11">
    <location>
        <position position="472"/>
    </location>
    <ligand>
        <name>L-glutamate</name>
        <dbReference type="ChEBI" id="CHEBI:29985"/>
    </ligand>
</feature>
<keyword evidence="18" id="KW-1185">Reference proteome</keyword>
<evidence type="ECO:0000256" key="9">
    <source>
        <dbReference type="ARBA" id="ARBA00023257"/>
    </source>
</evidence>
<feature type="domain" description="Ionotropic glutamate receptor C-terminal" evidence="16">
    <location>
        <begin position="398"/>
        <end position="758"/>
    </location>
</feature>
<evidence type="ECO:0000256" key="13">
    <source>
        <dbReference type="PIRSR" id="PIRSR601508-3"/>
    </source>
</evidence>
<evidence type="ECO:0000256" key="8">
    <source>
        <dbReference type="ARBA" id="ARBA00023180"/>
    </source>
</evidence>
<keyword evidence="5" id="KW-0770">Synapse</keyword>
<reference evidence="17" key="1">
    <citation type="submission" date="2022-01" db="EMBL/GenBank/DDBJ databases">
        <authorList>
            <person name="Braso-Vives M."/>
        </authorList>
    </citation>
    <scope>NUCLEOTIDE SEQUENCE</scope>
</reference>
<dbReference type="PANTHER" id="PTHR42643">
    <property type="entry name" value="IONOTROPIC RECEPTOR 20A-RELATED"/>
    <property type="match status" value="1"/>
</dbReference>
<dbReference type="GO" id="GO:0050906">
    <property type="term" value="P:detection of stimulus involved in sensory perception"/>
    <property type="evidence" value="ECO:0007669"/>
    <property type="project" value="UniProtKB-ARBA"/>
</dbReference>
<dbReference type="OrthoDB" id="5984008at2759"/>
<dbReference type="SUPFAM" id="SSF53850">
    <property type="entry name" value="Periplasmic binding protein-like II"/>
    <property type="match status" value="1"/>
</dbReference>
<organism evidence="17 18">
    <name type="scientific">Branchiostoma lanceolatum</name>
    <name type="common">Common lancelet</name>
    <name type="synonym">Amphioxus lanceolatum</name>
    <dbReference type="NCBI Taxonomy" id="7740"/>
    <lineage>
        <taxon>Eukaryota</taxon>
        <taxon>Metazoa</taxon>
        <taxon>Chordata</taxon>
        <taxon>Cephalochordata</taxon>
        <taxon>Leptocardii</taxon>
        <taxon>Amphioxiformes</taxon>
        <taxon>Branchiostomatidae</taxon>
        <taxon>Branchiostoma</taxon>
    </lineage>
</organism>
<feature type="transmembrane region" description="Helical" evidence="14">
    <location>
        <begin position="782"/>
        <end position="804"/>
    </location>
</feature>
<comment type="subcellular location">
    <subcellularLocation>
        <location evidence="1">Cell membrane</location>
        <topology evidence="1">Multi-pass membrane protein</topology>
    </subcellularLocation>
    <subcellularLocation>
        <location evidence="10">Postsynaptic cell membrane</location>
    </subcellularLocation>
</comment>
<proteinExistence type="predicted"/>
<dbReference type="GO" id="GO:0045211">
    <property type="term" value="C:postsynaptic membrane"/>
    <property type="evidence" value="ECO:0007669"/>
    <property type="project" value="UniProtKB-SubCell"/>
</dbReference>
<evidence type="ECO:0000313" key="18">
    <source>
        <dbReference type="Proteomes" id="UP000838412"/>
    </source>
</evidence>
<feature type="transmembrane region" description="Helical" evidence="14">
    <location>
        <begin position="597"/>
        <end position="616"/>
    </location>
</feature>
<keyword evidence="8" id="KW-0325">Glycoprotein</keyword>
<feature type="chain" id="PRO_5035452693" evidence="15">
    <location>
        <begin position="25"/>
        <end position="821"/>
    </location>
</feature>
<feature type="site" description="Interaction with the cone snail toxin Con-ikot-ikot" evidence="12">
    <location>
        <position position="652"/>
    </location>
</feature>
<accession>A0A8J9YXD3</accession>
<keyword evidence="7" id="KW-0675">Receptor</keyword>
<dbReference type="InterPro" id="IPR001320">
    <property type="entry name" value="Iontro_rcpt_C"/>
</dbReference>
<dbReference type="InterPro" id="IPR001828">
    <property type="entry name" value="ANF_lig-bd_rcpt"/>
</dbReference>
<keyword evidence="13" id="KW-1015">Disulfide bond</keyword>
<feature type="binding site" evidence="11">
    <location>
        <position position="474"/>
    </location>
    <ligand>
        <name>L-glutamate</name>
        <dbReference type="ChEBI" id="CHEBI:29985"/>
    </ligand>
</feature>
<protein>
    <submittedName>
        <fullName evidence="17">GRIK3 protein</fullName>
    </submittedName>
</protein>
<dbReference type="Proteomes" id="UP000838412">
    <property type="component" value="Chromosome 13"/>
</dbReference>
<keyword evidence="9" id="KW-0628">Postsynaptic cell membrane</keyword>
<dbReference type="Pfam" id="PF01094">
    <property type="entry name" value="ANF_receptor"/>
    <property type="match status" value="1"/>
</dbReference>
<evidence type="ECO:0000313" key="17">
    <source>
        <dbReference type="EMBL" id="CAH1243518.1"/>
    </source>
</evidence>
<dbReference type="GO" id="GO:0038023">
    <property type="term" value="F:signaling receptor activity"/>
    <property type="evidence" value="ECO:0007669"/>
    <property type="project" value="InterPro"/>
</dbReference>
<evidence type="ECO:0000256" key="3">
    <source>
        <dbReference type="ARBA" id="ARBA00022692"/>
    </source>
</evidence>
<dbReference type="PANTHER" id="PTHR42643:SF24">
    <property type="entry name" value="IONOTROPIC RECEPTOR 60A"/>
    <property type="match status" value="1"/>
</dbReference>
<evidence type="ECO:0000256" key="2">
    <source>
        <dbReference type="ARBA" id="ARBA00022475"/>
    </source>
</evidence>
<dbReference type="InterPro" id="IPR001508">
    <property type="entry name" value="Iono_Glu_rcpt_met"/>
</dbReference>
<dbReference type="GO" id="GO:0015276">
    <property type="term" value="F:ligand-gated monoatomic ion channel activity"/>
    <property type="evidence" value="ECO:0007669"/>
    <property type="project" value="InterPro"/>
</dbReference>
<keyword evidence="6 14" id="KW-0472">Membrane</keyword>